<gene>
    <name evidence="11" type="primary">pheA</name>
    <name evidence="11" type="ORF">F8R14_03330</name>
</gene>
<dbReference type="Gene3D" id="3.30.70.260">
    <property type="match status" value="1"/>
</dbReference>
<feature type="domain" description="Prephenate dehydratase" evidence="10">
    <location>
        <begin position="3"/>
        <end position="185"/>
    </location>
</feature>
<dbReference type="PROSITE" id="PS51171">
    <property type="entry name" value="PREPHENATE_DEHYDR_3"/>
    <property type="match status" value="1"/>
</dbReference>
<comment type="pathway">
    <text evidence="1">Amino-acid biosynthesis; L-phenylalanine biosynthesis; phenylpyruvate from prephenate: step 1/1.</text>
</comment>
<dbReference type="InterPro" id="IPR008242">
    <property type="entry name" value="Chor_mutase/pphenate_deHydtase"/>
</dbReference>
<dbReference type="Proteomes" id="UP000434554">
    <property type="component" value="Unassembled WGS sequence"/>
</dbReference>
<dbReference type="UniPathway" id="UPA00121">
    <property type="reaction ID" value="UER00345"/>
</dbReference>
<dbReference type="Pfam" id="PF00800">
    <property type="entry name" value="PDT"/>
    <property type="match status" value="1"/>
</dbReference>
<dbReference type="EC" id="4.2.1.51" evidence="2"/>
<dbReference type="CDD" id="cd04905">
    <property type="entry name" value="ACT_CM-PDT"/>
    <property type="match status" value="1"/>
</dbReference>
<evidence type="ECO:0000256" key="6">
    <source>
        <dbReference type="ARBA" id="ARBA00023222"/>
    </source>
</evidence>
<organism evidence="11 12">
    <name type="scientific">Veillonella seminalis</name>
    <dbReference type="NCBI Taxonomy" id="1502943"/>
    <lineage>
        <taxon>Bacteria</taxon>
        <taxon>Bacillati</taxon>
        <taxon>Bacillota</taxon>
        <taxon>Negativicutes</taxon>
        <taxon>Veillonellales</taxon>
        <taxon>Veillonellaceae</taxon>
        <taxon>Veillonella</taxon>
    </lineage>
</organism>
<name>A0A833CC81_9FIRM</name>
<dbReference type="PANTHER" id="PTHR21022:SF19">
    <property type="entry name" value="PREPHENATE DEHYDRATASE-RELATED"/>
    <property type="match status" value="1"/>
</dbReference>
<dbReference type="InterPro" id="IPR002912">
    <property type="entry name" value="ACT_dom"/>
</dbReference>
<evidence type="ECO:0000256" key="9">
    <source>
        <dbReference type="PIRSR" id="PIRSR001500-2"/>
    </source>
</evidence>
<dbReference type="InterPro" id="IPR045865">
    <property type="entry name" value="ACT-like_dom_sf"/>
</dbReference>
<dbReference type="Gene3D" id="3.40.190.10">
    <property type="entry name" value="Periplasmic binding protein-like II"/>
    <property type="match status" value="2"/>
</dbReference>
<dbReference type="InterPro" id="IPR018528">
    <property type="entry name" value="Preph_deHydtase_CS"/>
</dbReference>
<dbReference type="PROSITE" id="PS00857">
    <property type="entry name" value="PREPHENATE_DEHYDR_1"/>
    <property type="match status" value="1"/>
</dbReference>
<sequence length="284" mass="31174">MTTISFLGPRGTFTEEALNRLCECQSLTIVKEAMHTIDEAIEAAMLGQVDYAFVPVENSLGGTVLTTVDYLAEHSNVEIAAEISMPIRHFLWGLPGSVSDEITTIYSHPQALRQCKAFLQKNAKNKEQIVTSSTAEGAEMVSQSKSLQKGAIGGEAMGAQYGLVKLTEQIQDNMFNLTRFILVKPNQQISFNPAMTSGKLSLQCELDGLRPGSLWECLGIFAKRQINLVKIESRPTKGRLGEYKFFLDLQIAANGAQVVEALAELESLATSMQLMGAYETYHVE</sequence>
<dbReference type="SUPFAM" id="SSF55021">
    <property type="entry name" value="ACT-like"/>
    <property type="match status" value="1"/>
</dbReference>
<dbReference type="AlphaFoldDB" id="A0A833CC81"/>
<evidence type="ECO:0000256" key="7">
    <source>
        <dbReference type="ARBA" id="ARBA00023239"/>
    </source>
</evidence>
<dbReference type="PIRSF" id="PIRSF001500">
    <property type="entry name" value="Chor_mut_pdt_Ppr"/>
    <property type="match status" value="1"/>
</dbReference>
<accession>A0A833CC81</accession>
<comment type="caution">
    <text evidence="11">The sequence shown here is derived from an EMBL/GenBank/DDBJ whole genome shotgun (WGS) entry which is preliminary data.</text>
</comment>
<protein>
    <recommendedName>
        <fullName evidence="3">Prephenate dehydratase</fullName>
        <ecNumber evidence="2">4.2.1.51</ecNumber>
    </recommendedName>
</protein>
<evidence type="ECO:0000256" key="3">
    <source>
        <dbReference type="ARBA" id="ARBA00021872"/>
    </source>
</evidence>
<dbReference type="Pfam" id="PF01842">
    <property type="entry name" value="ACT"/>
    <property type="match status" value="1"/>
</dbReference>
<evidence type="ECO:0000256" key="1">
    <source>
        <dbReference type="ARBA" id="ARBA00004741"/>
    </source>
</evidence>
<dbReference type="GO" id="GO:0004664">
    <property type="term" value="F:prephenate dehydratase activity"/>
    <property type="evidence" value="ECO:0007669"/>
    <property type="project" value="UniProtKB-EC"/>
</dbReference>
<feature type="site" description="Essential for prephenate dehydratase activity" evidence="9">
    <location>
        <position position="178"/>
    </location>
</feature>
<evidence type="ECO:0000256" key="4">
    <source>
        <dbReference type="ARBA" id="ARBA00022605"/>
    </source>
</evidence>
<dbReference type="RefSeq" id="WP_006556655.1">
    <property type="nucleotide sequence ID" value="NZ_DAWCUT010000002.1"/>
</dbReference>
<dbReference type="GO" id="GO:0005737">
    <property type="term" value="C:cytoplasm"/>
    <property type="evidence" value="ECO:0007669"/>
    <property type="project" value="TreeGrafter"/>
</dbReference>
<comment type="catalytic activity">
    <reaction evidence="8">
        <text>prephenate + H(+) = 3-phenylpyruvate + CO2 + H2O</text>
        <dbReference type="Rhea" id="RHEA:21648"/>
        <dbReference type="ChEBI" id="CHEBI:15377"/>
        <dbReference type="ChEBI" id="CHEBI:15378"/>
        <dbReference type="ChEBI" id="CHEBI:16526"/>
        <dbReference type="ChEBI" id="CHEBI:18005"/>
        <dbReference type="ChEBI" id="CHEBI:29934"/>
        <dbReference type="EC" id="4.2.1.51"/>
    </reaction>
</comment>
<dbReference type="SUPFAM" id="SSF53850">
    <property type="entry name" value="Periplasmic binding protein-like II"/>
    <property type="match status" value="1"/>
</dbReference>
<dbReference type="EMBL" id="WBKH01000003">
    <property type="protein sequence ID" value="KAB1479201.1"/>
    <property type="molecule type" value="Genomic_DNA"/>
</dbReference>
<dbReference type="CDD" id="cd13633">
    <property type="entry name" value="PBP2_Sa-PDT_like"/>
    <property type="match status" value="1"/>
</dbReference>
<dbReference type="GeneID" id="83055556"/>
<evidence type="ECO:0000259" key="10">
    <source>
        <dbReference type="PROSITE" id="PS51171"/>
    </source>
</evidence>
<dbReference type="NCBIfam" id="NF008865">
    <property type="entry name" value="PRK11898.1"/>
    <property type="match status" value="1"/>
</dbReference>
<keyword evidence="5" id="KW-0057">Aromatic amino acid biosynthesis</keyword>
<keyword evidence="7 11" id="KW-0456">Lyase</keyword>
<keyword evidence="4" id="KW-0028">Amino-acid biosynthesis</keyword>
<evidence type="ECO:0000256" key="8">
    <source>
        <dbReference type="ARBA" id="ARBA00047848"/>
    </source>
</evidence>
<evidence type="ECO:0000256" key="5">
    <source>
        <dbReference type="ARBA" id="ARBA00023141"/>
    </source>
</evidence>
<evidence type="ECO:0000256" key="2">
    <source>
        <dbReference type="ARBA" id="ARBA00013147"/>
    </source>
</evidence>
<dbReference type="InterPro" id="IPR001086">
    <property type="entry name" value="Preph_deHydtase"/>
</dbReference>
<evidence type="ECO:0000313" key="11">
    <source>
        <dbReference type="EMBL" id="KAB1479201.1"/>
    </source>
</evidence>
<dbReference type="PANTHER" id="PTHR21022">
    <property type="entry name" value="PREPHENATE DEHYDRATASE P PROTEIN"/>
    <property type="match status" value="1"/>
</dbReference>
<evidence type="ECO:0000313" key="12">
    <source>
        <dbReference type="Proteomes" id="UP000434554"/>
    </source>
</evidence>
<proteinExistence type="predicted"/>
<keyword evidence="6" id="KW-0584">Phenylalanine biosynthesis</keyword>
<dbReference type="GO" id="GO:0009094">
    <property type="term" value="P:L-phenylalanine biosynthetic process"/>
    <property type="evidence" value="ECO:0007669"/>
    <property type="project" value="UniProtKB-UniPathway"/>
</dbReference>
<reference evidence="11 12" key="1">
    <citation type="submission" date="2019-09" db="EMBL/GenBank/DDBJ databases">
        <title>Draft genome sequence of 3 type strains from the CCUG.</title>
        <authorList>
            <person name="Pineiro-Iglesias B."/>
            <person name="Tunovic T."/>
            <person name="Unosson C."/>
            <person name="Inganas E."/>
            <person name="Ohlen M."/>
            <person name="Cardew S."/>
            <person name="Jensie-Markopoulos S."/>
            <person name="Salva-Serra F."/>
            <person name="Jaen-Luchoro D."/>
            <person name="Karlsson R."/>
            <person name="Svensson-Stadler L."/>
            <person name="Chun J."/>
            <person name="Moore E."/>
        </authorList>
    </citation>
    <scope>NUCLEOTIDE SEQUENCE [LARGE SCALE GENOMIC DNA]</scope>
    <source>
        <strain evidence="11 12">CCUG 65427</strain>
    </source>
</reference>